<gene>
    <name evidence="1" type="ORF">DYW38_01190</name>
</gene>
<feature type="non-terminal residue" evidence="1">
    <location>
        <position position="1"/>
    </location>
</feature>
<dbReference type="AlphaFoldDB" id="A0A5T2A7Z3"/>
<dbReference type="EMBL" id="AACSHB010000003">
    <property type="protein sequence ID" value="EAL9151256.1"/>
    <property type="molecule type" value="Genomic_DNA"/>
</dbReference>
<protein>
    <submittedName>
        <fullName evidence="1">Uncharacterized protein</fullName>
    </submittedName>
</protein>
<comment type="caution">
    <text evidence="1">The sequence shown here is derived from an EMBL/GenBank/DDBJ whole genome shotgun (WGS) entry which is preliminary data.</text>
</comment>
<accession>A0A5T2A7Z3</accession>
<evidence type="ECO:0000313" key="1">
    <source>
        <dbReference type="EMBL" id="EAL9151256.1"/>
    </source>
</evidence>
<proteinExistence type="predicted"/>
<organism evidence="1">
    <name type="scientific">Campylobacter jejuni</name>
    <dbReference type="NCBI Taxonomy" id="197"/>
    <lineage>
        <taxon>Bacteria</taxon>
        <taxon>Pseudomonadati</taxon>
        <taxon>Campylobacterota</taxon>
        <taxon>Epsilonproteobacteria</taxon>
        <taxon>Campylobacterales</taxon>
        <taxon>Campylobacteraceae</taxon>
        <taxon>Campylobacter</taxon>
    </lineage>
</organism>
<reference evidence="1" key="1">
    <citation type="submission" date="2018-08" db="EMBL/GenBank/DDBJ databases">
        <authorList>
            <consortium name="NARMS: The National Antimicrobial Resistance Monitoring System"/>
        </authorList>
    </citation>
    <scope>NUCLEOTIDE SEQUENCE</scope>
    <source>
        <strain evidence="1">CVM N17C673</strain>
    </source>
</reference>
<name>A0A5T2A7Z3_CAMJU</name>
<sequence length="67" mass="7986">FVDIKDIKIFSQKYTYAANKNKNDEKLSKNSYLELSKGEFKNCFKDKKLFKKFEDLRELIKKGSNLD</sequence>